<keyword evidence="8 12" id="KW-0472">Membrane</keyword>
<comment type="similarity">
    <text evidence="2">Belongs to the HAP2/GCS1 family.</text>
</comment>
<feature type="compositionally biased region" description="Basic and acidic residues" evidence="11">
    <location>
        <begin position="649"/>
        <end position="663"/>
    </location>
</feature>
<keyword evidence="9" id="KW-1015">Disulfide bond</keyword>
<keyword evidence="10" id="KW-0278">Fertilization</keyword>
<evidence type="ECO:0000256" key="3">
    <source>
        <dbReference type="ARBA" id="ARBA00022475"/>
    </source>
</evidence>
<evidence type="ECO:0000259" key="14">
    <source>
        <dbReference type="Pfam" id="PF10699"/>
    </source>
</evidence>
<gene>
    <name evidence="15" type="primary">GCS1</name>
</gene>
<evidence type="ECO:0000256" key="9">
    <source>
        <dbReference type="ARBA" id="ARBA00023157"/>
    </source>
</evidence>
<feature type="chain" id="PRO_5004213407" evidence="13">
    <location>
        <begin position="25"/>
        <end position="698"/>
    </location>
</feature>
<dbReference type="InterPro" id="IPR018928">
    <property type="entry name" value="HAP2/GCS1_dom"/>
</dbReference>
<organism evidence="15">
    <name type="scientific">Lilium longiflorum</name>
    <name type="common">Trumpet lily</name>
    <dbReference type="NCBI Taxonomy" id="4690"/>
    <lineage>
        <taxon>Eukaryota</taxon>
        <taxon>Viridiplantae</taxon>
        <taxon>Streptophyta</taxon>
        <taxon>Embryophyta</taxon>
        <taxon>Tracheophyta</taxon>
        <taxon>Spermatophyta</taxon>
        <taxon>Magnoliopsida</taxon>
        <taxon>Liliopsida</taxon>
        <taxon>Liliales</taxon>
        <taxon>Liliaceae</taxon>
        <taxon>Lilium</taxon>
    </lineage>
</organism>
<name>Q2PGG7_LILLO</name>
<proteinExistence type="evidence at transcript level"/>
<evidence type="ECO:0000256" key="1">
    <source>
        <dbReference type="ARBA" id="ARBA00004251"/>
    </source>
</evidence>
<evidence type="ECO:0000313" key="15">
    <source>
        <dbReference type="EMBL" id="BAE71142.1"/>
    </source>
</evidence>
<dbReference type="GO" id="GO:0008289">
    <property type="term" value="F:lipid binding"/>
    <property type="evidence" value="ECO:0007669"/>
    <property type="project" value="UniProtKB-KW"/>
</dbReference>
<keyword evidence="7" id="KW-0446">Lipid-binding</keyword>
<comment type="subcellular location">
    <subcellularLocation>
        <location evidence="1">Cell membrane</location>
        <topology evidence="1">Single-pass type I membrane protein</topology>
    </subcellularLocation>
</comment>
<feature type="region of interest" description="Disordered" evidence="11">
    <location>
        <begin position="629"/>
        <end position="698"/>
    </location>
</feature>
<dbReference type="Pfam" id="PF10699">
    <property type="entry name" value="HAP2-GCS1"/>
    <property type="match status" value="1"/>
</dbReference>
<evidence type="ECO:0000256" key="6">
    <source>
        <dbReference type="ARBA" id="ARBA00022989"/>
    </source>
</evidence>
<keyword evidence="4 12" id="KW-0812">Transmembrane</keyword>
<feature type="compositionally biased region" description="Basic and acidic residues" evidence="11">
    <location>
        <begin position="629"/>
        <end position="639"/>
    </location>
</feature>
<evidence type="ECO:0000256" key="5">
    <source>
        <dbReference type="ARBA" id="ARBA00022729"/>
    </source>
</evidence>
<evidence type="ECO:0000256" key="10">
    <source>
        <dbReference type="ARBA" id="ARBA00023279"/>
    </source>
</evidence>
<feature type="domain" description="Generative cell specific-1/HAP2" evidence="14">
    <location>
        <begin position="45"/>
        <end position="559"/>
    </location>
</feature>
<evidence type="ECO:0000256" key="4">
    <source>
        <dbReference type="ARBA" id="ARBA00022692"/>
    </source>
</evidence>
<dbReference type="GO" id="GO:0005886">
    <property type="term" value="C:plasma membrane"/>
    <property type="evidence" value="ECO:0007669"/>
    <property type="project" value="UniProtKB-SubCell"/>
</dbReference>
<dbReference type="PANTHER" id="PTHR31764">
    <property type="entry name" value="PROTEIN HAPLESS 2"/>
    <property type="match status" value="1"/>
</dbReference>
<keyword evidence="6 12" id="KW-1133">Transmembrane helix</keyword>
<accession>Q2PGG7</accession>
<evidence type="ECO:0000256" key="7">
    <source>
        <dbReference type="ARBA" id="ARBA00023121"/>
    </source>
</evidence>
<keyword evidence="3" id="KW-1003">Cell membrane</keyword>
<feature type="signal peptide" evidence="13">
    <location>
        <begin position="1"/>
        <end position="24"/>
    </location>
</feature>
<feature type="transmembrane region" description="Helical" evidence="12">
    <location>
        <begin position="561"/>
        <end position="582"/>
    </location>
</feature>
<evidence type="ECO:0000256" key="8">
    <source>
        <dbReference type="ARBA" id="ARBA00023136"/>
    </source>
</evidence>
<reference evidence="15" key="1">
    <citation type="journal article" date="2006" name="Nat. Cell Biol.">
        <title>GENERATIVE CELL SPECIFIC 1 is essential for angiosperm fertilization.</title>
        <authorList>
            <person name="Mori T."/>
            <person name="Kuroiwa H."/>
            <person name="Higashiyama T."/>
            <person name="Kuroiwa T."/>
        </authorList>
    </citation>
    <scope>NUCLEOTIDE SEQUENCE</scope>
</reference>
<evidence type="ECO:0000256" key="12">
    <source>
        <dbReference type="SAM" id="Phobius"/>
    </source>
</evidence>
<sequence>METRSSPASTFLLLLLLLHPLSTAVEILSKSRVERCTKTSDSDKLDCNNKIVVDLAVPSGSSGGEASIVAQLVEVEQRENATRKMHTLREPPVITINKSAAYALYKLIYLRDVAYKPEEFHVETRRCEPDAPYEILGECQGLRDQNGNIIENTQPVCCPCGPEGRYPTTCGSIFQVFKGKTNTAHCLKFPGDWFHVFAIGKRSLGFSVRVEVRKGSSQSEAIVGPDNRAVLSEDNFLRVNLIGDFVGYTSIPSFEDFYLVTPRLGAAGQPTDLGGDYSKWMLLERERFTLDGLECNKIGVSYDAYRSQPNFCSSPLWSCLHNQLWHFWEADQNQIRRNQPPEYVVEGRFKRINQHPNAGTHSFSMGITEALNTNLLIELRADDIDYVYQRSPGKVLAINIPTFEALTQFGTATVTTKNTGKLEASYSLTFRCRSGVSYLEEQFYIMKPEEEVSRSFRLYLTSDLAATYECAAILKASDFSEVDRADCQFTTTATILDDGSQIVPANELKEKGINGIFKSIKSIWGNIWEGLLEFFSGKTCRSKCSSFFNFRCHMQYICMSWILLLSLLLAVFPTGVVLLWLLHQQGLFDPIYDWWYDRYGEGFQRSSSLFSLRDSRSARHRGDNNARLRDRKHSFYEEKKRKRSHTSRMLHERSHSEIAAGDHYHHRHESHLHVHKERHKYKHSKDLDEHHGHKSSKR</sequence>
<feature type="compositionally biased region" description="Basic residues" evidence="11">
    <location>
        <begin position="664"/>
        <end position="683"/>
    </location>
</feature>
<dbReference type="EMBL" id="AB206810">
    <property type="protein sequence ID" value="BAE71142.1"/>
    <property type="molecule type" value="mRNA"/>
</dbReference>
<evidence type="ECO:0000256" key="11">
    <source>
        <dbReference type="SAM" id="MobiDB-lite"/>
    </source>
</evidence>
<dbReference type="PANTHER" id="PTHR31764:SF0">
    <property type="entry name" value="GENERATIVE CELL SPECIFIC-1_HAP2 DOMAIN-CONTAINING PROTEIN"/>
    <property type="match status" value="1"/>
</dbReference>
<evidence type="ECO:0000256" key="13">
    <source>
        <dbReference type="SAM" id="SignalP"/>
    </source>
</evidence>
<keyword evidence="5 13" id="KW-0732">Signal</keyword>
<dbReference type="InterPro" id="IPR040326">
    <property type="entry name" value="HAP2/GCS1"/>
</dbReference>
<protein>
    <submittedName>
        <fullName evidence="15">Generative cell specific-1</fullName>
    </submittedName>
</protein>
<dbReference type="AlphaFoldDB" id="Q2PGG7"/>
<evidence type="ECO:0000256" key="2">
    <source>
        <dbReference type="ARBA" id="ARBA00010929"/>
    </source>
</evidence>